<evidence type="ECO:0000313" key="2">
    <source>
        <dbReference type="EMBL" id="MFD0918901.1"/>
    </source>
</evidence>
<gene>
    <name evidence="2" type="ORF">ACFQ16_04015</name>
</gene>
<keyword evidence="3" id="KW-1185">Reference proteome</keyword>
<name>A0ABW3FK87_9PSEU</name>
<feature type="compositionally biased region" description="Basic and acidic residues" evidence="1">
    <location>
        <begin position="132"/>
        <end position="143"/>
    </location>
</feature>
<comment type="caution">
    <text evidence="2">The sequence shown here is derived from an EMBL/GenBank/DDBJ whole genome shotgun (WGS) entry which is preliminary data.</text>
</comment>
<evidence type="ECO:0000256" key="1">
    <source>
        <dbReference type="SAM" id="MobiDB-lite"/>
    </source>
</evidence>
<feature type="region of interest" description="Disordered" evidence="1">
    <location>
        <begin position="89"/>
        <end position="143"/>
    </location>
</feature>
<dbReference type="EMBL" id="JBHTIW010000002">
    <property type="protein sequence ID" value="MFD0918901.1"/>
    <property type="molecule type" value="Genomic_DNA"/>
</dbReference>
<dbReference type="Proteomes" id="UP001597018">
    <property type="component" value="Unassembled WGS sequence"/>
</dbReference>
<proteinExistence type="predicted"/>
<accession>A0ABW3FK87</accession>
<dbReference type="RefSeq" id="WP_263250705.1">
    <property type="nucleotide sequence ID" value="NZ_BAABLT010000033.1"/>
</dbReference>
<sequence>MFGLDIRDFFTGRQPWPRLLRLVEQLPRTSRVQAALAADEQRAEALLDLAVDDEEQEARPPLETWSQEAELLAHIADLLAHLRADYAQVNSKNHRRRNPQPVPRPETGVERVRRRRERRQHRDLATALLPDKPVKEASSHHGP</sequence>
<protein>
    <submittedName>
        <fullName evidence="2">Uncharacterized protein</fullName>
    </submittedName>
</protein>
<reference evidence="3" key="1">
    <citation type="journal article" date="2019" name="Int. J. Syst. Evol. Microbiol.">
        <title>The Global Catalogue of Microorganisms (GCM) 10K type strain sequencing project: providing services to taxonomists for standard genome sequencing and annotation.</title>
        <authorList>
            <consortium name="The Broad Institute Genomics Platform"/>
            <consortium name="The Broad Institute Genome Sequencing Center for Infectious Disease"/>
            <person name="Wu L."/>
            <person name="Ma J."/>
        </authorList>
    </citation>
    <scope>NUCLEOTIDE SEQUENCE [LARGE SCALE GENOMIC DNA]</scope>
    <source>
        <strain evidence="3">CCUG 56401</strain>
    </source>
</reference>
<organism evidence="2 3">
    <name type="scientific">Saccharopolyspora rosea</name>
    <dbReference type="NCBI Taxonomy" id="524884"/>
    <lineage>
        <taxon>Bacteria</taxon>
        <taxon>Bacillati</taxon>
        <taxon>Actinomycetota</taxon>
        <taxon>Actinomycetes</taxon>
        <taxon>Pseudonocardiales</taxon>
        <taxon>Pseudonocardiaceae</taxon>
        <taxon>Saccharopolyspora</taxon>
    </lineage>
</organism>
<evidence type="ECO:0000313" key="3">
    <source>
        <dbReference type="Proteomes" id="UP001597018"/>
    </source>
</evidence>
<feature type="compositionally biased region" description="Basic residues" evidence="1">
    <location>
        <begin position="112"/>
        <end position="121"/>
    </location>
</feature>